<dbReference type="STRING" id="578461.R0KNC1"/>
<keyword evidence="3" id="KW-1185">Reference proteome</keyword>
<dbReference type="OMA" id="FKYVFYN"/>
<dbReference type="Proteomes" id="UP000016927">
    <property type="component" value="Unassembled WGS sequence"/>
</dbReference>
<dbReference type="HOGENOM" id="CLU_1299695_0_0_1"/>
<sequence length="204" mass="24574">MNSNQTEQELIFMIDSLEKYYDPTSPQYKFKYVFYNKVNHPFSRPMDFPEDLWNKSITSDSSMMPVILKGSEIEQRKKQQVEVASKINGSYDYLQDKVNMLRIRSEKIRSRINSCIALYRKIENNIYNKYREKKIETALMDEIYKLDTKIDGRSRLYVADKKDEILEYLLSLKNNLQDLLNKINDNLYEYEKRTFVYNNINKIY</sequence>
<dbReference type="VEuPathDB" id="MicrosporidiaDB:NBO_508g0017"/>
<evidence type="ECO:0000256" key="1">
    <source>
        <dbReference type="SAM" id="Coils"/>
    </source>
</evidence>
<evidence type="ECO:0000313" key="3">
    <source>
        <dbReference type="Proteomes" id="UP000016927"/>
    </source>
</evidence>
<feature type="coiled-coil region" evidence="1">
    <location>
        <begin position="162"/>
        <end position="193"/>
    </location>
</feature>
<organism evidence="2 3">
    <name type="scientific">Nosema bombycis (strain CQ1 / CVCC 102059)</name>
    <name type="common">Microsporidian parasite</name>
    <name type="synonym">Pebrine of silkworm</name>
    <dbReference type="NCBI Taxonomy" id="578461"/>
    <lineage>
        <taxon>Eukaryota</taxon>
        <taxon>Fungi</taxon>
        <taxon>Fungi incertae sedis</taxon>
        <taxon>Microsporidia</taxon>
        <taxon>Nosematidae</taxon>
        <taxon>Nosema</taxon>
    </lineage>
</organism>
<name>R0KNC1_NOSB1</name>
<keyword evidence="1" id="KW-0175">Coiled coil</keyword>
<dbReference type="AlphaFoldDB" id="R0KNC1"/>
<dbReference type="EMBL" id="KB909416">
    <property type="protein sequence ID" value="EOB12166.1"/>
    <property type="molecule type" value="Genomic_DNA"/>
</dbReference>
<proteinExistence type="predicted"/>
<evidence type="ECO:0000313" key="2">
    <source>
        <dbReference type="EMBL" id="EOB12166.1"/>
    </source>
</evidence>
<dbReference type="OrthoDB" id="6162375at2759"/>
<protein>
    <recommendedName>
        <fullName evidence="4">Nucleoporin Nup54 alpha-helical domain-containing protein</fullName>
    </recommendedName>
</protein>
<evidence type="ECO:0008006" key="4">
    <source>
        <dbReference type="Google" id="ProtNLM"/>
    </source>
</evidence>
<reference evidence="2 3" key="1">
    <citation type="journal article" date="2013" name="BMC Genomics">
        <title>Comparative genomics of parasitic silkworm microsporidia reveal an association between genome expansion and host adaptation.</title>
        <authorList>
            <person name="Pan G."/>
            <person name="Xu J."/>
            <person name="Li T."/>
            <person name="Xia Q."/>
            <person name="Liu S.L."/>
            <person name="Zhang G."/>
            <person name="Li S."/>
            <person name="Li C."/>
            <person name="Liu H."/>
            <person name="Yang L."/>
            <person name="Liu T."/>
            <person name="Zhang X."/>
            <person name="Wu Z."/>
            <person name="Fan W."/>
            <person name="Dang X."/>
            <person name="Xiang H."/>
            <person name="Tao M."/>
            <person name="Li Y."/>
            <person name="Hu J."/>
            <person name="Li Z."/>
            <person name="Lin L."/>
            <person name="Luo J."/>
            <person name="Geng L."/>
            <person name="Wang L."/>
            <person name="Long M."/>
            <person name="Wan Y."/>
            <person name="He N."/>
            <person name="Zhang Z."/>
            <person name="Lu C."/>
            <person name="Keeling P.J."/>
            <person name="Wang J."/>
            <person name="Xiang Z."/>
            <person name="Zhou Z."/>
        </authorList>
    </citation>
    <scope>NUCLEOTIDE SEQUENCE [LARGE SCALE GENOMIC DNA]</scope>
    <source>
        <strain evidence="3">CQ1 / CVCC 102059</strain>
    </source>
</reference>
<accession>R0KNC1</accession>
<gene>
    <name evidence="2" type="ORF">NBO_508g0017</name>
</gene>